<protein>
    <submittedName>
        <fullName evidence="3">Nif3-like dinuclear metal center hexameric protein</fullName>
    </submittedName>
</protein>
<dbReference type="RefSeq" id="WP_256765282.1">
    <property type="nucleotide sequence ID" value="NZ_JANIGO010000005.1"/>
</dbReference>
<accession>A0ABT1WIZ1</accession>
<evidence type="ECO:0000313" key="3">
    <source>
        <dbReference type="EMBL" id="MCQ8897477.1"/>
    </source>
</evidence>
<dbReference type="NCBIfam" id="TIGR00486">
    <property type="entry name" value="YbgI_SA1388"/>
    <property type="match status" value="1"/>
</dbReference>
<comment type="caution">
    <text evidence="3">The sequence shown here is derived from an EMBL/GenBank/DDBJ whole genome shotgun (WGS) entry which is preliminary data.</text>
</comment>
<dbReference type="Gene3D" id="3.40.1390.30">
    <property type="entry name" value="NIF3 (NGG1p interacting factor 3)-like"/>
    <property type="match status" value="2"/>
</dbReference>
<dbReference type="EMBL" id="JANIGO010000005">
    <property type="protein sequence ID" value="MCQ8897477.1"/>
    <property type="molecule type" value="Genomic_DNA"/>
</dbReference>
<evidence type="ECO:0000256" key="2">
    <source>
        <dbReference type="ARBA" id="ARBA00022723"/>
    </source>
</evidence>
<dbReference type="Pfam" id="PF01784">
    <property type="entry name" value="DUF34_NIF3"/>
    <property type="match status" value="1"/>
</dbReference>
<sequence>MQQTVDREVLERDLAEFLDIARTPDYCPNGLQVEGNRNIQRIVAGVTASRALIELAIQEGAQAILVHHGLMWKGDPQVIRGFRKERLELALSAGLNVFAYHLPLDKHPEVGNNIQLGRMLGWPSERTVGDKGLVHVGTLQQPQRLGDVAAVVEAALGRQPDIQGANDPDRLIRTVAWCTGGAPGYVEDAALAGADLYLTGELSEPAVHVARETGVSLIGAGHHATERCGVQALGAWIAQRYGVSVVFHDLFVTV</sequence>
<dbReference type="Proteomes" id="UP001204142">
    <property type="component" value="Unassembled WGS sequence"/>
</dbReference>
<gene>
    <name evidence="3" type="ORF">NQT62_13630</name>
</gene>
<evidence type="ECO:0000313" key="4">
    <source>
        <dbReference type="Proteomes" id="UP001204142"/>
    </source>
</evidence>
<keyword evidence="4" id="KW-1185">Reference proteome</keyword>
<name>A0ABT1WIZ1_9BURK</name>
<dbReference type="PANTHER" id="PTHR13799">
    <property type="entry name" value="NGG1 INTERACTING FACTOR 3"/>
    <property type="match status" value="1"/>
</dbReference>
<reference evidence="3 4" key="1">
    <citation type="submission" date="2022-07" db="EMBL/GenBank/DDBJ databases">
        <authorList>
            <person name="Xamxidin M."/>
            <person name="Wu M."/>
        </authorList>
    </citation>
    <scope>NUCLEOTIDE SEQUENCE [LARGE SCALE GENOMIC DNA]</scope>
    <source>
        <strain evidence="3 4">NBRC 111650</strain>
    </source>
</reference>
<evidence type="ECO:0000256" key="1">
    <source>
        <dbReference type="ARBA" id="ARBA00006964"/>
    </source>
</evidence>
<proteinExistence type="inferred from homology"/>
<comment type="similarity">
    <text evidence="1">Belongs to the GTP cyclohydrolase I type 2/NIF3 family.</text>
</comment>
<organism evidence="3 4">
    <name type="scientific">Limnobacter humi</name>
    <dbReference type="NCBI Taxonomy" id="1778671"/>
    <lineage>
        <taxon>Bacteria</taxon>
        <taxon>Pseudomonadati</taxon>
        <taxon>Pseudomonadota</taxon>
        <taxon>Betaproteobacteria</taxon>
        <taxon>Burkholderiales</taxon>
        <taxon>Burkholderiaceae</taxon>
        <taxon>Limnobacter</taxon>
    </lineage>
</organism>
<dbReference type="SUPFAM" id="SSF102705">
    <property type="entry name" value="NIF3 (NGG1p interacting factor 3)-like"/>
    <property type="match status" value="1"/>
</dbReference>
<keyword evidence="2" id="KW-0479">Metal-binding</keyword>
<dbReference type="PANTHER" id="PTHR13799:SF14">
    <property type="entry name" value="GTP CYCLOHYDROLASE 1 TYPE 2 HOMOLOG"/>
    <property type="match status" value="1"/>
</dbReference>
<dbReference type="InterPro" id="IPR036069">
    <property type="entry name" value="DUF34/NIF3_sf"/>
</dbReference>
<dbReference type="InterPro" id="IPR002678">
    <property type="entry name" value="DUF34/NIF3"/>
</dbReference>